<accession>A0A179YIA7</accession>
<dbReference type="Gene3D" id="3.30.420.280">
    <property type="match status" value="1"/>
</dbReference>
<sequence>MTSQKMIKLSKMVQPHFYPFWRSKAPYLILNGGRGSFKSSTVSLKLLMMLKRQAQQGHKANVIIIRENTINLRDSVYSQISWAIDMLKMTDEFVFNVSPMRITHRGTGSTFYFYGGDKPEKLKSNTVRNVIAVWYEEAANFKSAEVFDQTNPTFIRQKSPWVDQVQVFYTYNPPKNPYDWINEWIDSVRGDPDFFIDTSTYLDDDLGFTDEQQLKLIDKYKANDYDYYRWLYLGDVIGLGTNVYNMDLFHRLDEVPSNDPIRRLVFSIDAGHINSATTCVAAAVTAKNNLIVLDTYYYSPANQSVKKAPSDLVPEIKSFIDKVRSKYNHPVLKYTIDSAEGALRNEFVKEFGIRWHGIVKGKEADMIDFVSSLLAQGRVFYLDNDDNKIFISEHQQYQWDEKTAHSDDPHVIKEHDHTVDAFKYMVMDNAGQLKLSQANKARAFKNTSKYF</sequence>
<reference evidence="1 2" key="1">
    <citation type="submission" date="2020-06" db="EMBL/GenBank/DDBJ databases">
        <title>Lactobacillus rhamnosus QC,genome.</title>
        <authorList>
            <person name="Yi H."/>
            <person name="Jin M."/>
        </authorList>
    </citation>
    <scope>NUCLEOTIDE SEQUENCE [LARGE SCALE GENOMIC DNA]</scope>
    <source>
        <strain evidence="1 2">QC</strain>
    </source>
</reference>
<dbReference type="NCBIfam" id="TIGR01547">
    <property type="entry name" value="phage_term_2"/>
    <property type="match status" value="1"/>
</dbReference>
<dbReference type="InterPro" id="IPR006437">
    <property type="entry name" value="Phage_terminase_lsu"/>
</dbReference>
<evidence type="ECO:0000313" key="1">
    <source>
        <dbReference type="EMBL" id="NVO89522.1"/>
    </source>
</evidence>
<dbReference type="Pfam" id="PF04466">
    <property type="entry name" value="Terminase_3"/>
    <property type="match status" value="1"/>
</dbReference>
<organism evidence="1 2">
    <name type="scientific">Lacticaseibacillus rhamnosus</name>
    <name type="common">Lactobacillus rhamnosus</name>
    <dbReference type="NCBI Taxonomy" id="47715"/>
    <lineage>
        <taxon>Bacteria</taxon>
        <taxon>Bacillati</taxon>
        <taxon>Bacillota</taxon>
        <taxon>Bacilli</taxon>
        <taxon>Lactobacillales</taxon>
        <taxon>Lactobacillaceae</taxon>
        <taxon>Lacticaseibacillus</taxon>
    </lineage>
</organism>
<dbReference type="Pfam" id="PF17288">
    <property type="entry name" value="Terminase_3C"/>
    <property type="match status" value="1"/>
</dbReference>
<dbReference type="AlphaFoldDB" id="A0A179YIA7"/>
<dbReference type="InterPro" id="IPR027417">
    <property type="entry name" value="P-loop_NTPase"/>
</dbReference>
<dbReference type="InterPro" id="IPR035413">
    <property type="entry name" value="Terminase_L_C"/>
</dbReference>
<protein>
    <submittedName>
        <fullName evidence="1">PBSX family phage terminase large subunit</fullName>
    </submittedName>
</protein>
<comment type="caution">
    <text evidence="1">The sequence shown here is derived from an EMBL/GenBank/DDBJ whole genome shotgun (WGS) entry which is preliminary data.</text>
</comment>
<dbReference type="EMBL" id="JABXWP010000030">
    <property type="protein sequence ID" value="NVO89522.1"/>
    <property type="molecule type" value="Genomic_DNA"/>
</dbReference>
<dbReference type="PANTHER" id="PTHR39184:SF1">
    <property type="entry name" value="PBSX PHAGE TERMINASE LARGE SUBUNIT"/>
    <property type="match status" value="1"/>
</dbReference>
<dbReference type="PANTHER" id="PTHR39184">
    <property type="match status" value="1"/>
</dbReference>
<name>A0A179YIA7_LACRH</name>
<dbReference type="Gene3D" id="3.40.50.300">
    <property type="entry name" value="P-loop containing nucleotide triphosphate hydrolases"/>
    <property type="match status" value="1"/>
</dbReference>
<dbReference type="InterPro" id="IPR035412">
    <property type="entry name" value="Terminase_L_N"/>
</dbReference>
<dbReference type="OrthoDB" id="9768556at2"/>
<evidence type="ECO:0000313" key="2">
    <source>
        <dbReference type="Proteomes" id="UP000542889"/>
    </source>
</evidence>
<dbReference type="RefSeq" id="WP_064657203.1">
    <property type="nucleotide sequence ID" value="NZ_CP094328.1"/>
</dbReference>
<gene>
    <name evidence="1" type="ORF">HWN39_13695</name>
</gene>
<dbReference type="Proteomes" id="UP000542889">
    <property type="component" value="Unassembled WGS sequence"/>
</dbReference>
<proteinExistence type="predicted"/>
<dbReference type="InterPro" id="IPR052380">
    <property type="entry name" value="Viral_DNA_packaging_terminase"/>
</dbReference>